<organism evidence="5 6">
    <name type="scientific">Seinonella peptonophila</name>
    <dbReference type="NCBI Taxonomy" id="112248"/>
    <lineage>
        <taxon>Bacteria</taxon>
        <taxon>Bacillati</taxon>
        <taxon>Bacillota</taxon>
        <taxon>Bacilli</taxon>
        <taxon>Bacillales</taxon>
        <taxon>Thermoactinomycetaceae</taxon>
        <taxon>Seinonella</taxon>
    </lineage>
</organism>
<protein>
    <submittedName>
        <fullName evidence="5">Peptidoglycan/xylan/chitin deacetylase, PgdA/CDA1 family</fullName>
    </submittedName>
</protein>
<evidence type="ECO:0000256" key="2">
    <source>
        <dbReference type="ARBA" id="ARBA00022801"/>
    </source>
</evidence>
<dbReference type="GO" id="GO:0016810">
    <property type="term" value="F:hydrolase activity, acting on carbon-nitrogen (but not peptide) bonds"/>
    <property type="evidence" value="ECO:0007669"/>
    <property type="project" value="InterPro"/>
</dbReference>
<feature type="chain" id="PRO_5012386475" evidence="3">
    <location>
        <begin position="31"/>
        <end position="265"/>
    </location>
</feature>
<dbReference type="OrthoDB" id="2649545at2"/>
<dbReference type="PANTHER" id="PTHR10587">
    <property type="entry name" value="GLYCOSYL TRANSFERASE-RELATED"/>
    <property type="match status" value="1"/>
</dbReference>
<evidence type="ECO:0000313" key="6">
    <source>
        <dbReference type="Proteomes" id="UP000184476"/>
    </source>
</evidence>
<dbReference type="InterPro" id="IPR002509">
    <property type="entry name" value="NODB_dom"/>
</dbReference>
<keyword evidence="1" id="KW-0479">Metal-binding</keyword>
<dbReference type="AlphaFoldDB" id="A0A1M4SU41"/>
<dbReference type="Pfam" id="PF01522">
    <property type="entry name" value="Polysacc_deac_1"/>
    <property type="match status" value="1"/>
</dbReference>
<dbReference type="InterPro" id="IPR011330">
    <property type="entry name" value="Glyco_hydro/deAcase_b/a-brl"/>
</dbReference>
<evidence type="ECO:0000256" key="3">
    <source>
        <dbReference type="SAM" id="SignalP"/>
    </source>
</evidence>
<dbReference type="Gene3D" id="3.20.20.370">
    <property type="entry name" value="Glycoside hydrolase/deacetylase"/>
    <property type="match status" value="1"/>
</dbReference>
<dbReference type="PANTHER" id="PTHR10587:SF133">
    <property type="entry name" value="CHITIN DEACETYLASE 1-RELATED"/>
    <property type="match status" value="1"/>
</dbReference>
<dbReference type="SUPFAM" id="SSF88713">
    <property type="entry name" value="Glycoside hydrolase/deacetylase"/>
    <property type="match status" value="1"/>
</dbReference>
<proteinExistence type="predicted"/>
<gene>
    <name evidence="5" type="ORF">SAMN05444392_101133</name>
</gene>
<feature type="domain" description="NodB homology" evidence="4">
    <location>
        <begin position="70"/>
        <end position="252"/>
    </location>
</feature>
<dbReference type="EMBL" id="FQVL01000001">
    <property type="protein sequence ID" value="SHE35527.1"/>
    <property type="molecule type" value="Genomic_DNA"/>
</dbReference>
<evidence type="ECO:0000256" key="1">
    <source>
        <dbReference type="ARBA" id="ARBA00022723"/>
    </source>
</evidence>
<evidence type="ECO:0000313" key="5">
    <source>
        <dbReference type="EMBL" id="SHE35527.1"/>
    </source>
</evidence>
<evidence type="ECO:0000259" key="4">
    <source>
        <dbReference type="PROSITE" id="PS51677"/>
    </source>
</evidence>
<feature type="signal peptide" evidence="3">
    <location>
        <begin position="1"/>
        <end position="30"/>
    </location>
</feature>
<dbReference type="InterPro" id="IPR050248">
    <property type="entry name" value="Polysacc_deacetylase_ArnD"/>
</dbReference>
<dbReference type="GO" id="GO:0046872">
    <property type="term" value="F:metal ion binding"/>
    <property type="evidence" value="ECO:0007669"/>
    <property type="project" value="UniProtKB-KW"/>
</dbReference>
<name>A0A1M4SU41_9BACL</name>
<keyword evidence="6" id="KW-1185">Reference proteome</keyword>
<keyword evidence="2" id="KW-0378">Hydrolase</keyword>
<sequence length="265" mass="29429">MQQFFRVCTLLVLGLILTSLPWLQSTVAQAPPDIVSEKPLSLSQMQKENATFKTKVAAAPIYYNGPRTIKKVALTFDDGPDNTYTSQILDVLKQYKVKSTFFVVGTMAANNKYQANLKRIVIDGHIIANHSWSHKDLAKVSTTTLNAELDKTNAIVYKYTKKKMKIFRPPYGSAKGITNQVASKGFITVNWDVDPNDWKKGITAAEIIRTVKSQTKNGSIILMHSAGGSRSETVKALPQIIKYLKSKGYTIVTVDQLLNKPAYAN</sequence>
<reference evidence="5 6" key="1">
    <citation type="submission" date="2016-11" db="EMBL/GenBank/DDBJ databases">
        <authorList>
            <person name="Jaros S."/>
            <person name="Januszkiewicz K."/>
            <person name="Wedrychowicz H."/>
        </authorList>
    </citation>
    <scope>NUCLEOTIDE SEQUENCE [LARGE SCALE GENOMIC DNA]</scope>
    <source>
        <strain evidence="5 6">DSM 44666</strain>
    </source>
</reference>
<dbReference type="RefSeq" id="WP_084730874.1">
    <property type="nucleotide sequence ID" value="NZ_FQVL01000001.1"/>
</dbReference>
<dbReference type="STRING" id="112248.SAMN05444392_101133"/>
<keyword evidence="3" id="KW-0732">Signal</keyword>
<dbReference type="GO" id="GO:0016020">
    <property type="term" value="C:membrane"/>
    <property type="evidence" value="ECO:0007669"/>
    <property type="project" value="TreeGrafter"/>
</dbReference>
<dbReference type="PROSITE" id="PS51677">
    <property type="entry name" value="NODB"/>
    <property type="match status" value="1"/>
</dbReference>
<dbReference type="GO" id="GO:0005975">
    <property type="term" value="P:carbohydrate metabolic process"/>
    <property type="evidence" value="ECO:0007669"/>
    <property type="project" value="InterPro"/>
</dbReference>
<accession>A0A1M4SU41</accession>
<dbReference type="Proteomes" id="UP000184476">
    <property type="component" value="Unassembled WGS sequence"/>
</dbReference>
<dbReference type="CDD" id="cd10917">
    <property type="entry name" value="CE4_NodB_like_6s_7s"/>
    <property type="match status" value="1"/>
</dbReference>